<dbReference type="EMBL" id="OX459951">
    <property type="protein sequence ID" value="CAI9156923.1"/>
    <property type="molecule type" value="Genomic_DNA"/>
</dbReference>
<dbReference type="Proteomes" id="UP001176941">
    <property type="component" value="Chromosome 15"/>
</dbReference>
<gene>
    <name evidence="2" type="ORF">MRATA1EN1_LOCUS5885</name>
</gene>
<feature type="region of interest" description="Disordered" evidence="1">
    <location>
        <begin position="1"/>
        <end position="180"/>
    </location>
</feature>
<feature type="compositionally biased region" description="Polar residues" evidence="1">
    <location>
        <begin position="46"/>
        <end position="62"/>
    </location>
</feature>
<accession>A0ABN8Y5Q9</accession>
<evidence type="ECO:0000313" key="2">
    <source>
        <dbReference type="EMBL" id="CAI9156923.1"/>
    </source>
</evidence>
<evidence type="ECO:0000313" key="3">
    <source>
        <dbReference type="Proteomes" id="UP001176941"/>
    </source>
</evidence>
<feature type="compositionally biased region" description="Acidic residues" evidence="1">
    <location>
        <begin position="1"/>
        <end position="10"/>
    </location>
</feature>
<sequence>MLVGDGEELEGAAQGFLDDGSDKPNPARSTSLEAKWCDSHPVEGSRASNPENQIQCRPTASATPGLPPRRPGPLPGGSRANRDRGVGHPTRKSVGRATPTPTPGVGRVPQLWGWVWGPGPDSAVPLDTSGAGRKKRRCGCYGEPEGTRAARSQLRVGVTSVEREAPRRLGELDPQDESEG</sequence>
<keyword evidence="3" id="KW-1185">Reference proteome</keyword>
<feature type="compositionally biased region" description="Pro residues" evidence="1">
    <location>
        <begin position="65"/>
        <end position="74"/>
    </location>
</feature>
<evidence type="ECO:0000256" key="1">
    <source>
        <dbReference type="SAM" id="MobiDB-lite"/>
    </source>
</evidence>
<organism evidence="2 3">
    <name type="scientific">Rangifer tarandus platyrhynchus</name>
    <name type="common">Svalbard reindeer</name>
    <dbReference type="NCBI Taxonomy" id="3082113"/>
    <lineage>
        <taxon>Eukaryota</taxon>
        <taxon>Metazoa</taxon>
        <taxon>Chordata</taxon>
        <taxon>Craniata</taxon>
        <taxon>Vertebrata</taxon>
        <taxon>Euteleostomi</taxon>
        <taxon>Mammalia</taxon>
        <taxon>Eutheria</taxon>
        <taxon>Laurasiatheria</taxon>
        <taxon>Artiodactyla</taxon>
        <taxon>Ruminantia</taxon>
        <taxon>Pecora</taxon>
        <taxon>Cervidae</taxon>
        <taxon>Odocoileinae</taxon>
        <taxon>Rangifer</taxon>
    </lineage>
</organism>
<protein>
    <submittedName>
        <fullName evidence="2">Uncharacterized protein</fullName>
    </submittedName>
</protein>
<proteinExistence type="predicted"/>
<reference evidence="2" key="1">
    <citation type="submission" date="2023-04" db="EMBL/GenBank/DDBJ databases">
        <authorList>
            <consortium name="ELIXIR-Norway"/>
        </authorList>
    </citation>
    <scope>NUCLEOTIDE SEQUENCE [LARGE SCALE GENOMIC DNA]</scope>
</reference>
<feature type="compositionally biased region" description="Basic and acidic residues" evidence="1">
    <location>
        <begin position="161"/>
        <end position="171"/>
    </location>
</feature>
<name>A0ABN8Y5Q9_RANTA</name>
<feature type="compositionally biased region" description="Low complexity" evidence="1">
    <location>
        <begin position="95"/>
        <end position="109"/>
    </location>
</feature>